<feature type="domain" description="PARP catalytic" evidence="2">
    <location>
        <begin position="89"/>
        <end position="161"/>
    </location>
</feature>
<feature type="compositionally biased region" description="Basic and acidic residues" evidence="1">
    <location>
        <begin position="454"/>
        <end position="465"/>
    </location>
</feature>
<dbReference type="GO" id="GO:1990404">
    <property type="term" value="F:NAD+-protein mono-ADP-ribosyltransferase activity"/>
    <property type="evidence" value="ECO:0007669"/>
    <property type="project" value="TreeGrafter"/>
</dbReference>
<sequence length="828" mass="99037">MYSPHRSKDSQRSSKFTAHAAVQLQRRHNNSTSSHYDGGQLLENLGHKDSVQLERLVHETFPTCNADLIHVVNDPQMYGMYLLRKEEMRYGDKELILYHVTSMSRALESLTNGLDWRRTRRSKFGCGVLFSDDADYSNYYADHFTKEESCVIIVCAVLVNKTQQESGNRNLIVPTGGADTTLSSNDRVYVKYNDYDFYPLYLMYYRRTPEHLNKSKYFRNNSHNQWQQNNRVVQQQKLKQQQSLNSQRERDQAERLQQERLQQEREQAQRQQELRVEHQQELRVERHQAQKSLVACRRAAVQQEQHNNRVMHQQQQKKQQQELKAQRERDQTERLQQEQEQAQRQQEREQVQRQQEREQAQRQQEREQAQRQQELRVERQHAQKSLVACRRAAVQQEQHNNRVMHQQQQKKQQQELKAQRRRDQTERLQQEREQAQRQQERGQEWRESVCQGQEPHERRRLERDQEQLYSRKLTADGSICSVHRHRFCMTNTMYHSCSSIRKSSGASEFTRHAAPCYSERISPFMHHHIFTDPGRPLLNELNSNAYNDVEQLVKSTFPNCNIDQIRLVHAPQMNGMYMLRHEEMKLTLGQNVQEKLLFHVTTKSRAMESLKSGLDWRCTKRKKFGYGVFFSDDADYANYYADKRTTEKTRVIMICNVLVSETYVVPKKRNVNSFDQGVVPPSRVYVKYNDNDFYPLYFVYYQQRPEHMTKSKYFHVNTRQAMDRQDYLDDKGYHKGQNICYHGENDDYSNKLNGVDIYEYLDSKGIYDYDYDTPEEICYDDENDDYSNELRGDDLHDYLEAKGYYDRHKDDTFEQNTYDNDENDDIIN</sequence>
<dbReference type="InterPro" id="IPR012317">
    <property type="entry name" value="Poly(ADP-ribose)pol_cat_dom"/>
</dbReference>
<dbReference type="GO" id="GO:0005634">
    <property type="term" value="C:nucleus"/>
    <property type="evidence" value="ECO:0007669"/>
    <property type="project" value="TreeGrafter"/>
</dbReference>
<dbReference type="InterPro" id="IPR051712">
    <property type="entry name" value="ARTD-AVP"/>
</dbReference>
<dbReference type="AlphaFoldDB" id="A0A8R2F7T0"/>
<dbReference type="GeneID" id="100572557"/>
<dbReference type="KEGG" id="api:100572557"/>
<protein>
    <recommendedName>
        <fullName evidence="2">PARP catalytic domain-containing protein</fullName>
    </recommendedName>
</protein>
<dbReference type="RefSeq" id="XP_008181683.2">
    <property type="nucleotide sequence ID" value="XM_008183461.3"/>
</dbReference>
<dbReference type="Gene3D" id="3.90.228.10">
    <property type="match status" value="2"/>
</dbReference>
<evidence type="ECO:0000256" key="1">
    <source>
        <dbReference type="SAM" id="MobiDB-lite"/>
    </source>
</evidence>
<dbReference type="PANTHER" id="PTHR45740">
    <property type="entry name" value="POLY [ADP-RIBOSE] POLYMERASE"/>
    <property type="match status" value="1"/>
</dbReference>
<feature type="compositionally biased region" description="Polar residues" evidence="1">
    <location>
        <begin position="395"/>
        <end position="405"/>
    </location>
</feature>
<accession>A0A8R2F7T0</accession>
<feature type="domain" description="PARP catalytic" evidence="2">
    <location>
        <begin position="543"/>
        <end position="672"/>
    </location>
</feature>
<dbReference type="SUPFAM" id="SSF56399">
    <property type="entry name" value="ADP-ribosylation"/>
    <property type="match status" value="2"/>
</dbReference>
<dbReference type="RefSeq" id="XP_016658828.1">
    <property type="nucleotide sequence ID" value="XM_016803339.2"/>
</dbReference>
<evidence type="ECO:0000313" key="3">
    <source>
        <dbReference type="EnsemblMetazoa" id="XP_008181683.2"/>
    </source>
</evidence>
<feature type="compositionally biased region" description="Basic and acidic residues" evidence="1">
    <location>
        <begin position="412"/>
        <end position="447"/>
    </location>
</feature>
<dbReference type="Proteomes" id="UP000007819">
    <property type="component" value="Chromosome X"/>
</dbReference>
<name>A0A8R2F7T0_ACYPI</name>
<feature type="region of interest" description="Disordered" evidence="1">
    <location>
        <begin position="304"/>
        <end position="465"/>
    </location>
</feature>
<feature type="region of interest" description="Disordered" evidence="1">
    <location>
        <begin position="234"/>
        <end position="272"/>
    </location>
</feature>
<reference evidence="4" key="1">
    <citation type="submission" date="2010-06" db="EMBL/GenBank/DDBJ databases">
        <authorList>
            <person name="Jiang H."/>
            <person name="Abraham K."/>
            <person name="Ali S."/>
            <person name="Alsbrooks S.L."/>
            <person name="Anim B.N."/>
            <person name="Anosike U.S."/>
            <person name="Attaway T."/>
            <person name="Bandaranaike D.P."/>
            <person name="Battles P.K."/>
            <person name="Bell S.N."/>
            <person name="Bell A.V."/>
            <person name="Beltran B."/>
            <person name="Bickham C."/>
            <person name="Bustamante Y."/>
            <person name="Caleb T."/>
            <person name="Canada A."/>
            <person name="Cardenas V."/>
            <person name="Carter K."/>
            <person name="Chacko J."/>
            <person name="Chandrabose M.N."/>
            <person name="Chavez D."/>
            <person name="Chavez A."/>
            <person name="Chen L."/>
            <person name="Chu H.-S."/>
            <person name="Claassen K.J."/>
            <person name="Cockrell R."/>
            <person name="Collins M."/>
            <person name="Cooper J.A."/>
            <person name="Cree A."/>
            <person name="Curry S.M."/>
            <person name="Da Y."/>
            <person name="Dao M.D."/>
            <person name="Das B."/>
            <person name="Davila M.-L."/>
            <person name="Davy-Carroll L."/>
            <person name="Denson S."/>
            <person name="Dinh H."/>
            <person name="Ebong V.E."/>
            <person name="Edwards J.R."/>
            <person name="Egan A."/>
            <person name="El-Daye J."/>
            <person name="Escobedo L."/>
            <person name="Fernandez S."/>
            <person name="Fernando P.R."/>
            <person name="Flagg N."/>
            <person name="Forbes L.D."/>
            <person name="Fowler R.G."/>
            <person name="Fu Q."/>
            <person name="Gabisi R.A."/>
            <person name="Ganer J."/>
            <person name="Garbino Pronczuk A."/>
            <person name="Garcia R.M."/>
            <person name="Garner T."/>
            <person name="Garrett T.E."/>
            <person name="Gonzalez D.A."/>
            <person name="Hamid H."/>
            <person name="Hawkins E.S."/>
            <person name="Hirani K."/>
            <person name="Hogues M.E."/>
            <person name="Hollins B."/>
            <person name="Hsiao C.-H."/>
            <person name="Jabil R."/>
            <person name="James M.L."/>
            <person name="Jhangiani S.N."/>
            <person name="Johnson B."/>
            <person name="Johnson Q."/>
            <person name="Joshi V."/>
            <person name="Kalu J.B."/>
            <person name="Kam C."/>
            <person name="Kashfia A."/>
            <person name="Keebler J."/>
            <person name="Kisamo H."/>
            <person name="Kovar C.L."/>
            <person name="Lago L.A."/>
            <person name="Lai C.-Y."/>
            <person name="Laidlaw J."/>
            <person name="Lara F."/>
            <person name="Le T.-K."/>
            <person name="Lee S.L."/>
            <person name="Legall F.H."/>
            <person name="Lemon S.J."/>
            <person name="Lewis L.R."/>
            <person name="Li B."/>
            <person name="Liu Y."/>
            <person name="Liu Y.-S."/>
            <person name="Lopez J."/>
            <person name="Lozado R.J."/>
            <person name="Lu J."/>
            <person name="Madu R.C."/>
            <person name="Maheshwari M."/>
            <person name="Maheshwari R."/>
            <person name="Malloy K."/>
            <person name="Martinez E."/>
            <person name="Mathew T."/>
            <person name="Mercado I.C."/>
            <person name="Mercado C."/>
            <person name="Meyer B."/>
            <person name="Montgomery K."/>
            <person name="Morgan M.B."/>
            <person name="Munidasa M."/>
            <person name="Nazareth L.V."/>
            <person name="Nelson J."/>
            <person name="Ng B.M."/>
            <person name="Nguyen N.B."/>
            <person name="Nguyen P.Q."/>
            <person name="Nguyen T."/>
            <person name="Obregon M."/>
            <person name="Okwuonu G.O."/>
            <person name="Onwere C.G."/>
            <person name="Orozco G."/>
            <person name="Parra A."/>
            <person name="Patel S."/>
            <person name="Patil S."/>
            <person name="Perez A."/>
            <person name="Perez Y."/>
            <person name="Pham C."/>
            <person name="Primus E.L."/>
            <person name="Pu L.-L."/>
            <person name="Puazo M."/>
            <person name="Qin X."/>
            <person name="Quiroz J.B."/>
            <person name="Reese J."/>
            <person name="Richards S."/>
            <person name="Rives C.M."/>
            <person name="Robberts R."/>
            <person name="Ruiz S.J."/>
            <person name="Ruiz M.J."/>
            <person name="Santibanez J."/>
            <person name="Schneider B.W."/>
            <person name="Sisson I."/>
            <person name="Smith M."/>
            <person name="Sodergren E."/>
            <person name="Song X.-Z."/>
            <person name="Song B.B."/>
            <person name="Summersgill H."/>
            <person name="Thelus R."/>
            <person name="Thornton R.D."/>
            <person name="Trejos Z.Y."/>
            <person name="Usmani K."/>
            <person name="Vattathil S."/>
            <person name="Villasana D."/>
            <person name="Walker D.L."/>
            <person name="Wang S."/>
            <person name="Wang K."/>
            <person name="White C.S."/>
            <person name="Williams A.C."/>
            <person name="Williamson J."/>
            <person name="Wilson K."/>
            <person name="Woghiren I.O."/>
            <person name="Woodworth J.R."/>
            <person name="Worley K.C."/>
            <person name="Wright R.A."/>
            <person name="Wu W."/>
            <person name="Young L."/>
            <person name="Zhang L."/>
            <person name="Zhang J."/>
            <person name="Zhu Y."/>
            <person name="Muzny D.M."/>
            <person name="Weinstock G."/>
            <person name="Gibbs R.A."/>
        </authorList>
    </citation>
    <scope>NUCLEOTIDE SEQUENCE [LARGE SCALE GENOMIC DNA]</scope>
    <source>
        <strain evidence="4">LSR1</strain>
    </source>
</reference>
<dbReference type="Pfam" id="PF00644">
    <property type="entry name" value="PARP"/>
    <property type="match status" value="2"/>
</dbReference>
<evidence type="ECO:0000313" key="4">
    <source>
        <dbReference type="Proteomes" id="UP000007819"/>
    </source>
</evidence>
<dbReference type="PANTHER" id="PTHR45740:SF2">
    <property type="entry name" value="POLY [ADP-RIBOSE] POLYMERASE"/>
    <property type="match status" value="1"/>
</dbReference>
<organism evidence="3 4">
    <name type="scientific">Acyrthosiphon pisum</name>
    <name type="common">Pea aphid</name>
    <dbReference type="NCBI Taxonomy" id="7029"/>
    <lineage>
        <taxon>Eukaryota</taxon>
        <taxon>Metazoa</taxon>
        <taxon>Ecdysozoa</taxon>
        <taxon>Arthropoda</taxon>
        <taxon>Hexapoda</taxon>
        <taxon>Insecta</taxon>
        <taxon>Pterygota</taxon>
        <taxon>Neoptera</taxon>
        <taxon>Paraneoptera</taxon>
        <taxon>Hemiptera</taxon>
        <taxon>Sternorrhyncha</taxon>
        <taxon>Aphidomorpha</taxon>
        <taxon>Aphidoidea</taxon>
        <taxon>Aphididae</taxon>
        <taxon>Macrosiphini</taxon>
        <taxon>Acyrthosiphon</taxon>
    </lineage>
</organism>
<proteinExistence type="predicted"/>
<keyword evidence="4" id="KW-1185">Reference proteome</keyword>
<feature type="compositionally biased region" description="Basic and acidic residues" evidence="1">
    <location>
        <begin position="345"/>
        <end position="381"/>
    </location>
</feature>
<dbReference type="GO" id="GO:0003950">
    <property type="term" value="F:NAD+ poly-ADP-ribosyltransferase activity"/>
    <property type="evidence" value="ECO:0007669"/>
    <property type="project" value="InterPro"/>
</dbReference>
<dbReference type="OrthoDB" id="6133115at2759"/>
<evidence type="ECO:0000259" key="2">
    <source>
        <dbReference type="Pfam" id="PF00644"/>
    </source>
</evidence>
<dbReference type="EnsemblMetazoa" id="XM_008183461.3">
    <property type="protein sequence ID" value="XP_008181683.2"/>
    <property type="gene ID" value="LOC100572557"/>
</dbReference>
<reference evidence="3" key="2">
    <citation type="submission" date="2022-06" db="UniProtKB">
        <authorList>
            <consortium name="EnsemblMetazoa"/>
        </authorList>
    </citation>
    <scope>IDENTIFICATION</scope>
</reference>
<feature type="compositionally biased region" description="Low complexity" evidence="1">
    <location>
        <begin position="234"/>
        <end position="246"/>
    </location>
</feature>
<feature type="compositionally biased region" description="Basic and acidic residues" evidence="1">
    <location>
        <begin position="247"/>
        <end position="272"/>
    </location>
</feature>
<dbReference type="EnsemblMetazoa" id="XM_016803339.2">
    <property type="protein sequence ID" value="XP_016658828.1"/>
    <property type="gene ID" value="LOC100572557"/>
</dbReference>
<feature type="compositionally biased region" description="Basic and acidic residues" evidence="1">
    <location>
        <begin position="319"/>
        <end position="337"/>
    </location>
</feature>